<dbReference type="AlphaFoldDB" id="A0A9N8P447"/>
<evidence type="ECO:0000313" key="1">
    <source>
        <dbReference type="EMBL" id="CAC9976817.1"/>
    </source>
</evidence>
<accession>A0A9N8P447</accession>
<sequence length="34" mass="3776">MILSHADSADLGRFNFDSELYKSASINLNLFKSA</sequence>
<gene>
    <name evidence="1" type="ORF">FLAPXU55_04545</name>
</gene>
<comment type="caution">
    <text evidence="1">The sequence shown here is derived from an EMBL/GenBank/DDBJ whole genome shotgun (WGS) entry which is preliminary data.</text>
</comment>
<dbReference type="Proteomes" id="UP000533639">
    <property type="component" value="Unassembled WGS sequence"/>
</dbReference>
<name>A0A9N8P447_9FLAO</name>
<proteinExistence type="predicted"/>
<protein>
    <submittedName>
        <fullName evidence="1">Uncharacterized protein</fullName>
    </submittedName>
</protein>
<dbReference type="EMBL" id="CAIJDE010000064">
    <property type="protein sequence ID" value="CAC9976817.1"/>
    <property type="molecule type" value="Genomic_DNA"/>
</dbReference>
<organism evidence="1 2">
    <name type="scientific">Flavobacterium panici</name>
    <dbReference type="NCBI Taxonomy" id="2654843"/>
    <lineage>
        <taxon>Bacteria</taxon>
        <taxon>Pseudomonadati</taxon>
        <taxon>Bacteroidota</taxon>
        <taxon>Flavobacteriia</taxon>
        <taxon>Flavobacteriales</taxon>
        <taxon>Flavobacteriaceae</taxon>
        <taxon>Flavobacterium</taxon>
    </lineage>
</organism>
<evidence type="ECO:0000313" key="2">
    <source>
        <dbReference type="Proteomes" id="UP000533639"/>
    </source>
</evidence>
<keyword evidence="2" id="KW-1185">Reference proteome</keyword>
<reference evidence="1 2" key="1">
    <citation type="submission" date="2020-06" db="EMBL/GenBank/DDBJ databases">
        <authorList>
            <person name="Criscuolo A."/>
        </authorList>
    </citation>
    <scope>NUCLEOTIDE SEQUENCE [LARGE SCALE GENOMIC DNA]</scope>
    <source>
        <strain evidence="1">PXU-55</strain>
    </source>
</reference>